<dbReference type="InterPro" id="IPR005064">
    <property type="entry name" value="BUG"/>
</dbReference>
<dbReference type="Gene3D" id="3.40.190.150">
    <property type="entry name" value="Bordetella uptake gene, domain 1"/>
    <property type="match status" value="1"/>
</dbReference>
<dbReference type="CDD" id="cd07012">
    <property type="entry name" value="PBP2_Bug_TTT"/>
    <property type="match status" value="1"/>
</dbReference>
<dbReference type="Pfam" id="PF03401">
    <property type="entry name" value="TctC"/>
    <property type="match status" value="1"/>
</dbReference>
<evidence type="ECO:0000313" key="4">
    <source>
        <dbReference type="Proteomes" id="UP000542125"/>
    </source>
</evidence>
<protein>
    <submittedName>
        <fullName evidence="3">Tripartite-type tricarboxylate transporter receptor subunit TctC</fullName>
    </submittedName>
</protein>
<comment type="caution">
    <text evidence="3">The sequence shown here is derived from an EMBL/GenBank/DDBJ whole genome shotgun (WGS) entry which is preliminary data.</text>
</comment>
<dbReference type="PIRSF" id="PIRSF017082">
    <property type="entry name" value="YflP"/>
    <property type="match status" value="1"/>
</dbReference>
<dbReference type="PANTHER" id="PTHR42928">
    <property type="entry name" value="TRICARBOXYLATE-BINDING PROTEIN"/>
    <property type="match status" value="1"/>
</dbReference>
<dbReference type="PANTHER" id="PTHR42928:SF5">
    <property type="entry name" value="BLR1237 PROTEIN"/>
    <property type="match status" value="1"/>
</dbReference>
<comment type="similarity">
    <text evidence="1">Belongs to the UPF0065 (bug) family.</text>
</comment>
<keyword evidence="4" id="KW-1185">Reference proteome</keyword>
<dbReference type="InterPro" id="IPR006311">
    <property type="entry name" value="TAT_signal"/>
</dbReference>
<evidence type="ECO:0000256" key="1">
    <source>
        <dbReference type="ARBA" id="ARBA00006987"/>
    </source>
</evidence>
<gene>
    <name evidence="3" type="ORF">FHW18_001669</name>
</gene>
<name>A0A7Y9ISZ9_9BURK</name>
<proteinExistence type="inferred from homology"/>
<dbReference type="RefSeq" id="WP_179585260.1">
    <property type="nucleotide sequence ID" value="NZ_JACBYR010000001.1"/>
</dbReference>
<keyword evidence="3" id="KW-0675">Receptor</keyword>
<organism evidence="3 4">
    <name type="scientific">Pigmentiphaga litoralis</name>
    <dbReference type="NCBI Taxonomy" id="516702"/>
    <lineage>
        <taxon>Bacteria</taxon>
        <taxon>Pseudomonadati</taxon>
        <taxon>Pseudomonadota</taxon>
        <taxon>Betaproteobacteria</taxon>
        <taxon>Burkholderiales</taxon>
        <taxon>Alcaligenaceae</taxon>
        <taxon>Pigmentiphaga</taxon>
    </lineage>
</organism>
<dbReference type="PROSITE" id="PS51318">
    <property type="entry name" value="TAT"/>
    <property type="match status" value="1"/>
</dbReference>
<dbReference type="EMBL" id="JACBYR010000001">
    <property type="protein sequence ID" value="NYE82398.1"/>
    <property type="molecule type" value="Genomic_DNA"/>
</dbReference>
<feature type="signal peptide" evidence="2">
    <location>
        <begin position="1"/>
        <end position="29"/>
    </location>
</feature>
<dbReference type="SUPFAM" id="SSF53850">
    <property type="entry name" value="Periplasmic binding protein-like II"/>
    <property type="match status" value="1"/>
</dbReference>
<dbReference type="Gene3D" id="3.40.190.10">
    <property type="entry name" value="Periplasmic binding protein-like II"/>
    <property type="match status" value="1"/>
</dbReference>
<dbReference type="AlphaFoldDB" id="A0A7Y9ISZ9"/>
<feature type="chain" id="PRO_5031449264" evidence="2">
    <location>
        <begin position="30"/>
        <end position="333"/>
    </location>
</feature>
<accession>A0A7Y9ISZ9</accession>
<evidence type="ECO:0000256" key="2">
    <source>
        <dbReference type="SAM" id="SignalP"/>
    </source>
</evidence>
<keyword evidence="2" id="KW-0732">Signal</keyword>
<sequence length="333" mass="34493">MNPLHRRRLLAVLSSAAIAPALFSGSAHAQNATAGYPARPIKVVVAWSPGGATDLLARTVAIELGKQLGQQVVVDNRPGANGTIGHAQVANAPADGYTLVLATNSTYAIAQHLYKSLPYQQERDLAPIALLAASPLILAVRPGLDVRSVQDLLDLARKAPGKLNIASGGNGSTSHLAAELFMSLTGTTFTHVPYKGGGPATQAVAANEVDAAFLDLGVAVPFATSGRLRAIGVTGNARSAQLPDVPTVSQSGVPAFESTTTFAMFAPAATPKPVIDRLAAAVTASMNQPDLRDKLQRQGVEIVNAGPEALAKSVTTESTKWGAIIRDRHISLD</sequence>
<reference evidence="3 4" key="1">
    <citation type="submission" date="2020-07" db="EMBL/GenBank/DDBJ databases">
        <title>Genomic Encyclopedia of Type Strains, Phase IV (KMG-V): Genome sequencing to study the core and pangenomes of soil and plant-associated prokaryotes.</title>
        <authorList>
            <person name="Whitman W."/>
        </authorList>
    </citation>
    <scope>NUCLEOTIDE SEQUENCE [LARGE SCALE GENOMIC DNA]</scope>
    <source>
        <strain evidence="3 4">SAS40</strain>
    </source>
</reference>
<dbReference type="InterPro" id="IPR042100">
    <property type="entry name" value="Bug_dom1"/>
</dbReference>
<evidence type="ECO:0000313" key="3">
    <source>
        <dbReference type="EMBL" id="NYE82398.1"/>
    </source>
</evidence>
<dbReference type="Proteomes" id="UP000542125">
    <property type="component" value="Unassembled WGS sequence"/>
</dbReference>